<evidence type="ECO:0000256" key="1">
    <source>
        <dbReference type="SAM" id="SignalP"/>
    </source>
</evidence>
<feature type="signal peptide" evidence="1">
    <location>
        <begin position="1"/>
        <end position="17"/>
    </location>
</feature>
<evidence type="ECO:0000313" key="2">
    <source>
        <dbReference type="EMBL" id="RDY03647.1"/>
    </source>
</evidence>
<feature type="chain" id="PRO_5016843742" description="Secreted protein" evidence="1">
    <location>
        <begin position="18"/>
        <end position="78"/>
    </location>
</feature>
<feature type="non-terminal residue" evidence="2">
    <location>
        <position position="1"/>
    </location>
</feature>
<evidence type="ECO:0000313" key="3">
    <source>
        <dbReference type="Proteomes" id="UP000257109"/>
    </source>
</evidence>
<reference evidence="2" key="1">
    <citation type="submission" date="2018-05" db="EMBL/GenBank/DDBJ databases">
        <title>Draft genome of Mucuna pruriens seed.</title>
        <authorList>
            <person name="Nnadi N.E."/>
            <person name="Vos R."/>
            <person name="Hasami M.H."/>
            <person name="Devisetty U.K."/>
            <person name="Aguiy J.C."/>
        </authorList>
    </citation>
    <scope>NUCLEOTIDE SEQUENCE [LARGE SCALE GENOMIC DNA]</scope>
    <source>
        <strain evidence="2">JCA_2017</strain>
    </source>
</reference>
<keyword evidence="1" id="KW-0732">Signal</keyword>
<evidence type="ECO:0008006" key="4">
    <source>
        <dbReference type="Google" id="ProtNLM"/>
    </source>
</evidence>
<keyword evidence="3" id="KW-1185">Reference proteome</keyword>
<dbReference type="AlphaFoldDB" id="A0A371HLG1"/>
<sequence>MNLVVTFAFFYLTVVAPWRVLSEQRLLVNMTLVPKARDSAACKNILTGKYCSLFGRKFTGVSFAQRIWSWPRQLASTI</sequence>
<dbReference type="Proteomes" id="UP000257109">
    <property type="component" value="Unassembled WGS sequence"/>
</dbReference>
<protein>
    <recommendedName>
        <fullName evidence="4">Secreted protein</fullName>
    </recommendedName>
</protein>
<accession>A0A371HLG1</accession>
<name>A0A371HLG1_MUCPR</name>
<gene>
    <name evidence="2" type="ORF">CR513_12739</name>
</gene>
<organism evidence="2 3">
    <name type="scientific">Mucuna pruriens</name>
    <name type="common">Velvet bean</name>
    <name type="synonym">Dolichos pruriens</name>
    <dbReference type="NCBI Taxonomy" id="157652"/>
    <lineage>
        <taxon>Eukaryota</taxon>
        <taxon>Viridiplantae</taxon>
        <taxon>Streptophyta</taxon>
        <taxon>Embryophyta</taxon>
        <taxon>Tracheophyta</taxon>
        <taxon>Spermatophyta</taxon>
        <taxon>Magnoliopsida</taxon>
        <taxon>eudicotyledons</taxon>
        <taxon>Gunneridae</taxon>
        <taxon>Pentapetalae</taxon>
        <taxon>rosids</taxon>
        <taxon>fabids</taxon>
        <taxon>Fabales</taxon>
        <taxon>Fabaceae</taxon>
        <taxon>Papilionoideae</taxon>
        <taxon>50 kb inversion clade</taxon>
        <taxon>NPAAA clade</taxon>
        <taxon>indigoferoid/millettioid clade</taxon>
        <taxon>Phaseoleae</taxon>
        <taxon>Mucuna</taxon>
    </lineage>
</organism>
<proteinExistence type="predicted"/>
<dbReference type="EMBL" id="QJKJ01002245">
    <property type="protein sequence ID" value="RDY03647.1"/>
    <property type="molecule type" value="Genomic_DNA"/>
</dbReference>
<comment type="caution">
    <text evidence="2">The sequence shown here is derived from an EMBL/GenBank/DDBJ whole genome shotgun (WGS) entry which is preliminary data.</text>
</comment>